<dbReference type="Proteomes" id="UP000541444">
    <property type="component" value="Unassembled WGS sequence"/>
</dbReference>
<protein>
    <recommendedName>
        <fullName evidence="6">RRM domain-containing protein</fullName>
    </recommendedName>
</protein>
<gene>
    <name evidence="7" type="ORF">GIB67_006720</name>
</gene>
<dbReference type="PROSITE" id="PS51375">
    <property type="entry name" value="PPR"/>
    <property type="match status" value="1"/>
</dbReference>
<name>A0A7J7LYS1_9MAGN</name>
<dbReference type="Pfam" id="PF00076">
    <property type="entry name" value="RRM_1"/>
    <property type="match status" value="1"/>
</dbReference>
<dbReference type="Gene3D" id="1.25.40.10">
    <property type="entry name" value="Tetratricopeptide repeat domain"/>
    <property type="match status" value="1"/>
</dbReference>
<dbReference type="NCBIfam" id="TIGR00756">
    <property type="entry name" value="PPR"/>
    <property type="match status" value="1"/>
</dbReference>
<keyword evidence="2 3" id="KW-0694">RNA-binding</keyword>
<dbReference type="GO" id="GO:0000398">
    <property type="term" value="P:mRNA splicing, via spliceosome"/>
    <property type="evidence" value="ECO:0007669"/>
    <property type="project" value="TreeGrafter"/>
</dbReference>
<dbReference type="InterPro" id="IPR012677">
    <property type="entry name" value="Nucleotide-bd_a/b_plait_sf"/>
</dbReference>
<evidence type="ECO:0000256" key="2">
    <source>
        <dbReference type="ARBA" id="ARBA00022884"/>
    </source>
</evidence>
<evidence type="ECO:0000256" key="4">
    <source>
        <dbReference type="PROSITE-ProRule" id="PRU00708"/>
    </source>
</evidence>
<dbReference type="SMART" id="SM00360">
    <property type="entry name" value="RRM"/>
    <property type="match status" value="2"/>
</dbReference>
<evidence type="ECO:0000313" key="8">
    <source>
        <dbReference type="Proteomes" id="UP000541444"/>
    </source>
</evidence>
<dbReference type="PANTHER" id="PTHR16105:SF0">
    <property type="entry name" value="RNA-BINDING REGION-CONTAINING PROTEIN 3"/>
    <property type="match status" value="1"/>
</dbReference>
<reference evidence="7 8" key="1">
    <citation type="journal article" date="2020" name="IScience">
        <title>Genome Sequencing of the Endangered Kingdonia uniflora (Circaeasteraceae, Ranunculales) Reveals Potential Mechanisms of Evolutionary Specialization.</title>
        <authorList>
            <person name="Sun Y."/>
            <person name="Deng T."/>
            <person name="Zhang A."/>
            <person name="Moore M.J."/>
            <person name="Landis J.B."/>
            <person name="Lin N."/>
            <person name="Zhang H."/>
            <person name="Zhang X."/>
            <person name="Huang J."/>
            <person name="Zhang X."/>
            <person name="Sun H."/>
            <person name="Wang H."/>
        </authorList>
    </citation>
    <scope>NUCLEOTIDE SEQUENCE [LARGE SCALE GENOMIC DNA]</scope>
    <source>
        <strain evidence="7">TB1705</strain>
        <tissue evidence="7">Leaf</tissue>
    </source>
</reference>
<keyword evidence="1" id="KW-0677">Repeat</keyword>
<evidence type="ECO:0000256" key="1">
    <source>
        <dbReference type="ARBA" id="ARBA00022737"/>
    </source>
</evidence>
<feature type="repeat" description="PPR" evidence="4">
    <location>
        <begin position="109"/>
        <end position="143"/>
    </location>
</feature>
<evidence type="ECO:0000256" key="5">
    <source>
        <dbReference type="SAM" id="MobiDB-lite"/>
    </source>
</evidence>
<feature type="compositionally biased region" description="Low complexity" evidence="5">
    <location>
        <begin position="451"/>
        <end position="471"/>
    </location>
</feature>
<evidence type="ECO:0000259" key="6">
    <source>
        <dbReference type="PROSITE" id="PS50102"/>
    </source>
</evidence>
<dbReference type="InterPro" id="IPR045164">
    <property type="entry name" value="RBM41/RNPC3"/>
</dbReference>
<evidence type="ECO:0000313" key="7">
    <source>
        <dbReference type="EMBL" id="KAF6147747.1"/>
    </source>
</evidence>
<sequence>MQTSNNSSIRVREVESSSSSVTTLLVKHLPEGIPQNTLCLLFSHYNASFIRPTSAGRNSVTWNATITGGKLDSARSVFDEMLCKNVASWTGMIESGFRMFEEIFKEKKNLITWTSIITGFAIHGMAKEALGQFEEMEKDGLRPNRVTFLSVINACSHGGLINEGLTFYSKMVDAYRILPDIKNYGCIVDMLGRAGMLEYAERLAMGYEEYIGDGREAMVETMCFCLISSVGIKGLGMLRGDAHLANSLIDLQQASEGMVKEVGAMRLAWSLWTSMRMLSALLMAIKVVLLKGMLRNCAFVDFKDEASASHAQSQLNRLRFLGKVLSVERANKPISKSKNEQIEAQGQKDSNSTAVSGAKDVYLIGSLTKDVHNPSQVPIGEPIASRIGVDYPFPPHLEYAYPPPDGNILTNIVNALIAVPRFYTQVLHLMNKMNIPAPFRLALPTPPLPTSVSVAPPHPPAVAAKPHSADLSSDESELDSSEEGEDDGKSYSVGFPRTRKRTRREFIVGPAVDKDVAHEAVGLKPATLVPKEIPMIKKNPTLQIKFATRVIQDEPKDDDESMKDSVDSTKEGLELRPFATLEEIESGKLPPEEILSLPMFKNYSAGNPTTVLYVKNLAKDVVADDFYFIFGSFFETVEATKLSLNVKLMQEGRMRGQAFVTFPSVDLAHRALKIPNPVTWTDVKVYSRSVKNNTRGTLLPGEVRRSTRVKSNLPDPVSIQSRVDKDYKLQLGTLAHANASPEITQEYMEDGIDEQAGTFAHPFSGNVQILNHQSPITPNNANGFYRRWRRLVFLKDCHCNLSCQDVRSTTAGNKSVEDIMGTPRDFNADPSEVELGKRLNLDPSTNEKSNTHNHVDQAKDQAEHLGCCNEFDQQGSTSKTSWAALLGALFKHKGNIVPEYTPPELINRKATTIFNSADYEDGFNESADMFYSDEDRTMALKACPKALLVECSFSESGDHLLTTSHLPHIVPFLVDSSISIDIVVEYNWVPSKCLECCTFGHSKYSCPKEYTENVTKGTNAKKTNAGVSNVVMENKWSTTEPTLGSIGASLPVIARVQGSTDNIVWTPDADGVFTVAAAYKKLMGGRETCALPRILGMCLSSKNKFNAPGLHLLKGYGCSRRCSHSENLVNGYAFKGKPMIIQFGRNPGARKTN</sequence>
<dbReference type="EMBL" id="JACGCM010001879">
    <property type="protein sequence ID" value="KAF6147747.1"/>
    <property type="molecule type" value="Genomic_DNA"/>
</dbReference>
<dbReference type="InterPro" id="IPR000504">
    <property type="entry name" value="RRM_dom"/>
</dbReference>
<dbReference type="InterPro" id="IPR011990">
    <property type="entry name" value="TPR-like_helical_dom_sf"/>
</dbReference>
<dbReference type="AlphaFoldDB" id="A0A7J7LYS1"/>
<dbReference type="Pfam" id="PF01535">
    <property type="entry name" value="PPR"/>
    <property type="match status" value="1"/>
</dbReference>
<comment type="caution">
    <text evidence="7">The sequence shown here is derived from an EMBL/GenBank/DDBJ whole genome shotgun (WGS) entry which is preliminary data.</text>
</comment>
<dbReference type="GO" id="GO:0030626">
    <property type="term" value="F:U12 snRNA binding"/>
    <property type="evidence" value="ECO:0007669"/>
    <property type="project" value="TreeGrafter"/>
</dbReference>
<accession>A0A7J7LYS1</accession>
<dbReference type="SUPFAM" id="SSF54928">
    <property type="entry name" value="RNA-binding domain, RBD"/>
    <property type="match status" value="2"/>
</dbReference>
<organism evidence="7 8">
    <name type="scientific">Kingdonia uniflora</name>
    <dbReference type="NCBI Taxonomy" id="39325"/>
    <lineage>
        <taxon>Eukaryota</taxon>
        <taxon>Viridiplantae</taxon>
        <taxon>Streptophyta</taxon>
        <taxon>Embryophyta</taxon>
        <taxon>Tracheophyta</taxon>
        <taxon>Spermatophyta</taxon>
        <taxon>Magnoliopsida</taxon>
        <taxon>Ranunculales</taxon>
        <taxon>Circaeasteraceae</taxon>
        <taxon>Kingdonia</taxon>
    </lineage>
</organism>
<dbReference type="GO" id="GO:0097157">
    <property type="term" value="F:pre-mRNA intronic binding"/>
    <property type="evidence" value="ECO:0007669"/>
    <property type="project" value="TreeGrafter"/>
</dbReference>
<dbReference type="OrthoDB" id="277802at2759"/>
<dbReference type="PROSITE" id="PS50102">
    <property type="entry name" value="RRM"/>
    <property type="match status" value="1"/>
</dbReference>
<dbReference type="InterPro" id="IPR035979">
    <property type="entry name" value="RBD_domain_sf"/>
</dbReference>
<keyword evidence="8" id="KW-1185">Reference proteome</keyword>
<proteinExistence type="predicted"/>
<feature type="region of interest" description="Disordered" evidence="5">
    <location>
        <begin position="451"/>
        <end position="495"/>
    </location>
</feature>
<feature type="compositionally biased region" description="Acidic residues" evidence="5">
    <location>
        <begin position="472"/>
        <end position="486"/>
    </location>
</feature>
<dbReference type="PANTHER" id="PTHR16105">
    <property type="entry name" value="RNA-BINDING REGION-CONTAINING PROTEIN 3"/>
    <property type="match status" value="1"/>
</dbReference>
<dbReference type="Pfam" id="PF13041">
    <property type="entry name" value="PPR_2"/>
    <property type="match status" value="1"/>
</dbReference>
<dbReference type="Gene3D" id="3.30.70.330">
    <property type="match status" value="2"/>
</dbReference>
<evidence type="ECO:0000256" key="3">
    <source>
        <dbReference type="PROSITE-ProRule" id="PRU00176"/>
    </source>
</evidence>
<feature type="domain" description="RRM" evidence="6">
    <location>
        <begin position="610"/>
        <end position="714"/>
    </location>
</feature>
<dbReference type="GO" id="GO:0005689">
    <property type="term" value="C:U12-type spliceosomal complex"/>
    <property type="evidence" value="ECO:0007669"/>
    <property type="project" value="TreeGrafter"/>
</dbReference>
<dbReference type="InterPro" id="IPR002885">
    <property type="entry name" value="PPR_rpt"/>
</dbReference>